<reference evidence="2" key="1">
    <citation type="submission" date="2016-08" db="EMBL/GenBank/DDBJ databases">
        <title>Complete Genome Seqeunce of Paenibacillus sp. BIHB 4019 from tea rhizoplane.</title>
        <authorList>
            <person name="Thakur R."/>
            <person name="Swarnkar M.K."/>
            <person name="Gulati A."/>
        </authorList>
    </citation>
    <scope>NUCLEOTIDE SEQUENCE [LARGE SCALE GENOMIC DNA]</scope>
    <source>
        <strain evidence="2">BIHB4019</strain>
    </source>
</reference>
<dbReference type="InterPro" id="IPR015943">
    <property type="entry name" value="WD40/YVTN_repeat-like_dom_sf"/>
</dbReference>
<protein>
    <submittedName>
        <fullName evidence="2">Uncharacterized protein</fullName>
    </submittedName>
</protein>
<dbReference type="SUPFAM" id="SSF69304">
    <property type="entry name" value="Tricorn protease N-terminal domain"/>
    <property type="match status" value="1"/>
</dbReference>
<dbReference type="EMBL" id="CP016808">
    <property type="protein sequence ID" value="ANY66293.1"/>
    <property type="molecule type" value="Genomic_DNA"/>
</dbReference>
<dbReference type="Gene3D" id="2.130.10.10">
    <property type="entry name" value="YVTN repeat-like/Quinoprotein amine dehydrogenase"/>
    <property type="match status" value="1"/>
</dbReference>
<dbReference type="AlphaFoldDB" id="A0A1B2DF00"/>
<feature type="signal peptide" evidence="1">
    <location>
        <begin position="1"/>
        <end position="27"/>
    </location>
</feature>
<evidence type="ECO:0000256" key="1">
    <source>
        <dbReference type="SAM" id="SignalP"/>
    </source>
</evidence>
<sequence>MRTFALRIQLFFLMAILTTFLSHPVSAADFTELPEPRWTITVPDHTSTTILDKNYYFLGKKYFPIVSDYNGSRTGYMFQNYSPGGKSKTTYKMMAFDDTTGKQKWIRNSPHVYNAFDIDRKGNLYYVEQVKIDKKNYSKLVALDSNNKQRWAKTLAYTFNWYVLDDGRIATIDTVQDKSHLVLYSTEGKQLLDREYDGSIRHIQGNYVGSVNYVGATTILDIYSISANKKITTAKYPQDYFSYIHADFDVLSGGTLLVPVLDAKTGIETLYGYSPDGKKKWSRIMPTPEPDRKDRLFMSVGNHYLVQDKNTLTVYDTNNMLVATRTFNDLPDQYTLQLLGNQSIAFGGVESKGSWFEFEKPSKAVFYVVDYRTLKTQTSLILEQARFAERNIRFLNATTFYLDMGTSLAKYELK</sequence>
<feature type="chain" id="PRO_5008535055" evidence="1">
    <location>
        <begin position="28"/>
        <end position="414"/>
    </location>
</feature>
<accession>A0A1B2DF00</accession>
<name>A0A1B2DF00_9BACL</name>
<gene>
    <name evidence="2" type="ORF">BBD42_07295</name>
</gene>
<dbReference type="RefSeq" id="WP_099517661.1">
    <property type="nucleotide sequence ID" value="NZ_CP016808.1"/>
</dbReference>
<evidence type="ECO:0000313" key="2">
    <source>
        <dbReference type="EMBL" id="ANY66293.1"/>
    </source>
</evidence>
<proteinExistence type="predicted"/>
<keyword evidence="1" id="KW-0732">Signal</keyword>
<organism evidence="2">
    <name type="scientific">Paenibacillus sp. BIHB 4019</name>
    <dbReference type="NCBI Taxonomy" id="1870819"/>
    <lineage>
        <taxon>Bacteria</taxon>
        <taxon>Bacillati</taxon>
        <taxon>Bacillota</taxon>
        <taxon>Bacilli</taxon>
        <taxon>Bacillales</taxon>
        <taxon>Paenibacillaceae</taxon>
        <taxon>Paenibacillus</taxon>
    </lineage>
</organism>